<gene>
    <name evidence="2" type="ORF">JJ685_21795</name>
</gene>
<dbReference type="AlphaFoldDB" id="A0A936Z449"/>
<sequence length="203" mass="21831">MTLHRRQFLHALAFAAASPAIAVAQQPRTTRLRGTVEAISDSKLTLLERSGQRMELALSPNWIVTEVYPVKLEDVKAGSFVGVGGMPQPDGSQRAIAVVLFPETMRGTGEGHYPFDFLPQSTMTNATVADVAKSPTGERLELKYKDGQKTIIVPPEAPIVSLRPGERGMVQAGQRVAAVVQDVNGTPTVVRVNAGRNGFAPPY</sequence>
<comment type="caution">
    <text evidence="2">The sequence shown here is derived from an EMBL/GenBank/DDBJ whole genome shotgun (WGS) entry which is preliminary data.</text>
</comment>
<dbReference type="PROSITE" id="PS51318">
    <property type="entry name" value="TAT"/>
    <property type="match status" value="1"/>
</dbReference>
<organism evidence="2 3">
    <name type="scientific">Ramlibacter monticola</name>
    <dbReference type="NCBI Taxonomy" id="1926872"/>
    <lineage>
        <taxon>Bacteria</taxon>
        <taxon>Pseudomonadati</taxon>
        <taxon>Pseudomonadota</taxon>
        <taxon>Betaproteobacteria</taxon>
        <taxon>Burkholderiales</taxon>
        <taxon>Comamonadaceae</taxon>
        <taxon>Ramlibacter</taxon>
    </lineage>
</organism>
<feature type="chain" id="PRO_5037045378" description="DUF5666 domain-containing protein" evidence="1">
    <location>
        <begin position="25"/>
        <end position="203"/>
    </location>
</feature>
<protein>
    <recommendedName>
        <fullName evidence="4">DUF5666 domain-containing protein</fullName>
    </recommendedName>
</protein>
<evidence type="ECO:0000313" key="3">
    <source>
        <dbReference type="Proteomes" id="UP000599109"/>
    </source>
</evidence>
<dbReference type="Proteomes" id="UP000599109">
    <property type="component" value="Unassembled WGS sequence"/>
</dbReference>
<dbReference type="RefSeq" id="WP_201676446.1">
    <property type="nucleotide sequence ID" value="NZ_JAEQNE010000006.1"/>
</dbReference>
<keyword evidence="3" id="KW-1185">Reference proteome</keyword>
<keyword evidence="1" id="KW-0732">Signal</keyword>
<feature type="signal peptide" evidence="1">
    <location>
        <begin position="1"/>
        <end position="24"/>
    </location>
</feature>
<dbReference type="InterPro" id="IPR006311">
    <property type="entry name" value="TAT_signal"/>
</dbReference>
<name>A0A936Z449_9BURK</name>
<evidence type="ECO:0000256" key="1">
    <source>
        <dbReference type="SAM" id="SignalP"/>
    </source>
</evidence>
<accession>A0A936Z449</accession>
<dbReference type="EMBL" id="JAEQNE010000006">
    <property type="protein sequence ID" value="MBL0393786.1"/>
    <property type="molecule type" value="Genomic_DNA"/>
</dbReference>
<evidence type="ECO:0000313" key="2">
    <source>
        <dbReference type="EMBL" id="MBL0393786.1"/>
    </source>
</evidence>
<proteinExistence type="predicted"/>
<reference evidence="2 3" key="1">
    <citation type="journal article" date="2017" name="Int. J. Syst. Evol. Microbiol.">
        <title>Ramlibacter monticola sp. nov., isolated from forest soil.</title>
        <authorList>
            <person name="Chaudhary D.K."/>
            <person name="Kim J."/>
        </authorList>
    </citation>
    <scope>NUCLEOTIDE SEQUENCE [LARGE SCALE GENOMIC DNA]</scope>
    <source>
        <strain evidence="2 3">KACC 19175</strain>
    </source>
</reference>
<evidence type="ECO:0008006" key="4">
    <source>
        <dbReference type="Google" id="ProtNLM"/>
    </source>
</evidence>